<accession>A0A2U9PT29</accession>
<reference evidence="14" key="2">
    <citation type="submission" date="2018-03" db="EMBL/GenBank/DDBJ databases">
        <authorList>
            <person name="Derbyshire K."/>
            <person name="Gray T.A."/>
            <person name="Champion M."/>
        </authorList>
    </citation>
    <scope>NUCLEOTIDE SEQUENCE [LARGE SCALE GENOMIC DNA]</scope>
    <source>
        <strain evidence="14">MKD8</strain>
    </source>
</reference>
<dbReference type="GO" id="GO:0005886">
    <property type="term" value="C:plasma membrane"/>
    <property type="evidence" value="ECO:0007669"/>
    <property type="project" value="UniProtKB-SubCell"/>
</dbReference>
<evidence type="ECO:0000256" key="1">
    <source>
        <dbReference type="ARBA" id="ARBA00004651"/>
    </source>
</evidence>
<feature type="transmembrane region" description="Helical" evidence="11">
    <location>
        <begin position="56"/>
        <end position="77"/>
    </location>
</feature>
<dbReference type="GO" id="GO:0015293">
    <property type="term" value="F:symporter activity"/>
    <property type="evidence" value="ECO:0007669"/>
    <property type="project" value="UniProtKB-KW"/>
</dbReference>
<organism evidence="13 14">
    <name type="scientific">Mycolicibacterium smegmatis (strain MKD8)</name>
    <name type="common">Mycobacterium smegmatis</name>
    <dbReference type="NCBI Taxonomy" id="1214915"/>
    <lineage>
        <taxon>Bacteria</taxon>
        <taxon>Bacillati</taxon>
        <taxon>Actinomycetota</taxon>
        <taxon>Actinomycetes</taxon>
        <taxon>Mycobacteriales</taxon>
        <taxon>Mycobacteriaceae</taxon>
        <taxon>Mycolicibacterium</taxon>
    </lineage>
</organism>
<sequence length="443" mass="47463">MNQALDRKRTRRAFAGAISGHLIEWYDYGVYGFLAVYVGAAFFASEDPLVNMLSSFAVFALSFFARPIGGLILGPLADRIGRRTALVVALIMMSVAGCVIGLIPSYDTIGIAAPILLVIARLFQGLSAGGEYGTVAAFLSEFARPRRRAFATCWSQIVAICGLLLGAGIANGMTFVLGPERMYDGAWRIPFLLCGPLGVIALIIRLRLEESPEFKAITERNEASQTPLRELRGYVRPVLLVLGVCTLHSSIFYLVLTYMSSFLTANMDFSSGDVFWWTLGTGLLVCVVMPLGAMYSDRVGRRRFLLPIGVAATVAMVGVFVAADHGSRPTFLASLVAVSLCFGLFNSSTTALITELLPTQVRTTGVALGYNLAVAIFGGSAPFIATYLVSQTGSIASPAYFFALTGLVSIAALAVLRPNDLYDESPAAPTETVRRETNSVPTP</sequence>
<reference evidence="13 14" key="1">
    <citation type="journal article" date="2013" name="Genome Announc.">
        <title>Draft genome sequence of MKD8, a conjugal recipient Mycobacterium smegmatis strain.</title>
        <authorList>
            <person name="Gray T.A."/>
            <person name="Palumbo M.J."/>
            <person name="Derbyshire K.M."/>
        </authorList>
    </citation>
    <scope>NUCLEOTIDE SEQUENCE [LARGE SCALE GENOMIC DNA]</scope>
    <source>
        <strain evidence="13 14">MKD8</strain>
    </source>
</reference>
<feature type="transmembrane region" description="Helical" evidence="11">
    <location>
        <begin position="84"/>
        <end position="103"/>
    </location>
</feature>
<dbReference type="CDD" id="cd17367">
    <property type="entry name" value="MFS_KgtP"/>
    <property type="match status" value="1"/>
</dbReference>
<dbReference type="InterPro" id="IPR051084">
    <property type="entry name" value="H+-coupled_symporters"/>
</dbReference>
<dbReference type="InterPro" id="IPR005829">
    <property type="entry name" value="Sugar_transporter_CS"/>
</dbReference>
<feature type="transmembrane region" description="Helical" evidence="11">
    <location>
        <begin position="365"/>
        <end position="389"/>
    </location>
</feature>
<dbReference type="PROSITE" id="PS50850">
    <property type="entry name" value="MFS"/>
    <property type="match status" value="1"/>
</dbReference>
<evidence type="ECO:0000256" key="6">
    <source>
        <dbReference type="ARBA" id="ARBA00022847"/>
    </source>
</evidence>
<dbReference type="PANTHER" id="PTHR43528:SF1">
    <property type="entry name" value="ALPHA-KETOGLUTARATE PERMEASE"/>
    <property type="match status" value="1"/>
</dbReference>
<keyword evidence="7 11" id="KW-1133">Transmembrane helix</keyword>
<feature type="transmembrane region" description="Helical" evidence="11">
    <location>
        <begin position="274"/>
        <end position="292"/>
    </location>
</feature>
<keyword evidence="8 11" id="KW-0472">Membrane</keyword>
<dbReference type="InterPro" id="IPR011701">
    <property type="entry name" value="MFS"/>
</dbReference>
<evidence type="ECO:0000259" key="12">
    <source>
        <dbReference type="PROSITE" id="PS50850"/>
    </source>
</evidence>
<feature type="transmembrane region" description="Helical" evidence="11">
    <location>
        <begin position="395"/>
        <end position="416"/>
    </location>
</feature>
<protein>
    <recommendedName>
        <fullName evidence="10">Putative proline/betaine transporter</fullName>
    </recommendedName>
</protein>
<comment type="similarity">
    <text evidence="2">Belongs to the major facilitator superfamily. Metabolite:H+ Symporter (MHS) family (TC 2.A.1.6) family.</text>
</comment>
<feature type="transmembrane region" description="Helical" evidence="11">
    <location>
        <begin position="25"/>
        <end position="44"/>
    </location>
</feature>
<evidence type="ECO:0000256" key="9">
    <source>
        <dbReference type="ARBA" id="ARBA00037295"/>
    </source>
</evidence>
<evidence type="ECO:0000313" key="13">
    <source>
        <dbReference type="EMBL" id="AWT54936.1"/>
    </source>
</evidence>
<evidence type="ECO:0000256" key="4">
    <source>
        <dbReference type="ARBA" id="ARBA00022475"/>
    </source>
</evidence>
<keyword evidence="3" id="KW-0813">Transport</keyword>
<dbReference type="EMBL" id="CP027541">
    <property type="protein sequence ID" value="AWT54936.1"/>
    <property type="molecule type" value="Genomic_DNA"/>
</dbReference>
<dbReference type="PROSITE" id="PS00216">
    <property type="entry name" value="SUGAR_TRANSPORT_1"/>
    <property type="match status" value="2"/>
</dbReference>
<name>A0A2U9PT29_MYCSE</name>
<dbReference type="PROSITE" id="PS00217">
    <property type="entry name" value="SUGAR_TRANSPORT_2"/>
    <property type="match status" value="1"/>
</dbReference>
<dbReference type="RefSeq" id="WP_003895438.1">
    <property type="nucleotide sequence ID" value="NZ_CP027541.1"/>
</dbReference>
<evidence type="ECO:0000256" key="7">
    <source>
        <dbReference type="ARBA" id="ARBA00022989"/>
    </source>
</evidence>
<keyword evidence="5 11" id="KW-0812">Transmembrane</keyword>
<dbReference type="FunFam" id="1.20.1250.20:FF:000001">
    <property type="entry name" value="Dicarboxylate MFS transporter"/>
    <property type="match status" value="1"/>
</dbReference>
<dbReference type="Gene3D" id="1.20.1250.20">
    <property type="entry name" value="MFS general substrate transporter like domains"/>
    <property type="match status" value="2"/>
</dbReference>
<proteinExistence type="inferred from homology"/>
<evidence type="ECO:0000313" key="14">
    <source>
        <dbReference type="Proteomes" id="UP000011200"/>
    </source>
</evidence>
<evidence type="ECO:0000256" key="11">
    <source>
        <dbReference type="SAM" id="Phobius"/>
    </source>
</evidence>
<evidence type="ECO:0000256" key="8">
    <source>
        <dbReference type="ARBA" id="ARBA00023136"/>
    </source>
</evidence>
<evidence type="ECO:0000256" key="10">
    <source>
        <dbReference type="ARBA" id="ARBA00039918"/>
    </source>
</evidence>
<keyword evidence="4" id="KW-1003">Cell membrane</keyword>
<gene>
    <name evidence="13" type="ORF">D806_039700</name>
</gene>
<dbReference type="Pfam" id="PF07690">
    <property type="entry name" value="MFS_1"/>
    <property type="match status" value="1"/>
</dbReference>
<keyword evidence="6" id="KW-0769">Symport</keyword>
<dbReference type="PANTHER" id="PTHR43528">
    <property type="entry name" value="ALPHA-KETOGLUTARATE PERMEASE"/>
    <property type="match status" value="1"/>
</dbReference>
<dbReference type="AlphaFoldDB" id="A0A2U9PT29"/>
<evidence type="ECO:0000256" key="3">
    <source>
        <dbReference type="ARBA" id="ARBA00022448"/>
    </source>
</evidence>
<dbReference type="InterPro" id="IPR020846">
    <property type="entry name" value="MFS_dom"/>
</dbReference>
<feature type="transmembrane region" description="Helical" evidence="11">
    <location>
        <begin position="189"/>
        <end position="208"/>
    </location>
</feature>
<dbReference type="Proteomes" id="UP000011200">
    <property type="component" value="Chromosome"/>
</dbReference>
<feature type="transmembrane region" description="Helical" evidence="11">
    <location>
        <begin position="238"/>
        <end position="262"/>
    </location>
</feature>
<dbReference type="InterPro" id="IPR036259">
    <property type="entry name" value="MFS_trans_sf"/>
</dbReference>
<comment type="subcellular location">
    <subcellularLocation>
        <location evidence="1">Cell membrane</location>
        <topology evidence="1">Multi-pass membrane protein</topology>
    </subcellularLocation>
</comment>
<evidence type="ECO:0000256" key="2">
    <source>
        <dbReference type="ARBA" id="ARBA00008240"/>
    </source>
</evidence>
<comment type="function">
    <text evidence="9">May be a proton symporter involved in the uptake of osmolytes such as proline and glycine betaine.</text>
</comment>
<feature type="transmembrane region" description="Helical" evidence="11">
    <location>
        <begin position="149"/>
        <end position="169"/>
    </location>
</feature>
<feature type="transmembrane region" description="Helical" evidence="11">
    <location>
        <begin position="329"/>
        <end position="353"/>
    </location>
</feature>
<dbReference type="SUPFAM" id="SSF103473">
    <property type="entry name" value="MFS general substrate transporter"/>
    <property type="match status" value="1"/>
</dbReference>
<feature type="transmembrane region" description="Helical" evidence="11">
    <location>
        <begin position="109"/>
        <end position="128"/>
    </location>
</feature>
<feature type="transmembrane region" description="Helical" evidence="11">
    <location>
        <begin position="304"/>
        <end position="323"/>
    </location>
</feature>
<evidence type="ECO:0000256" key="5">
    <source>
        <dbReference type="ARBA" id="ARBA00022692"/>
    </source>
</evidence>
<feature type="domain" description="Major facilitator superfamily (MFS) profile" evidence="12">
    <location>
        <begin position="13"/>
        <end position="421"/>
    </location>
</feature>